<gene>
    <name evidence="1" type="ORF">JJQ90_20375</name>
</gene>
<dbReference type="Proteomes" id="UP000689967">
    <property type="component" value="Unassembled WGS sequence"/>
</dbReference>
<evidence type="ECO:0000313" key="1">
    <source>
        <dbReference type="EMBL" id="MBU8546091.1"/>
    </source>
</evidence>
<reference evidence="1 2" key="1">
    <citation type="submission" date="2021-01" db="EMBL/GenBank/DDBJ databases">
        <title>Roseomonas sp. nov, a bacterium isolated from an oil production mixture in Yumen Oilfield.</title>
        <authorList>
            <person name="Wu D."/>
        </authorList>
    </citation>
    <scope>NUCLEOTIDE SEQUENCE [LARGE SCALE GENOMIC DNA]</scope>
    <source>
        <strain evidence="1 2">ROY-5-3</strain>
    </source>
</reference>
<accession>A0ABS6HBJ0</accession>
<sequence>MREALEQLLFQRYPALYVGRHLPLTESSMARGFTHGDGWFAIVDVLSKLSRQDVQRTGRYHIATQVKQKFAALRFHMKDLDDYIHSARVMGERYSLCVSELSGRPGALHVCDGHYYTLALGERSEYDLAEGTETPLPRAGQPDALDHLSAEYGAQVPGGIDVPTGWVDLVHVFVLQNLVGARGRDDQEEMAELISITATADGELTILWNGEPTPDQQGFAAFAQAMVRHIDPVSGAIGPVDDKGIPAWKRAG</sequence>
<keyword evidence="2" id="KW-1185">Reference proteome</keyword>
<organism evidence="1 2">
    <name type="scientific">Falsiroseomonas oleicola</name>
    <dbReference type="NCBI Taxonomy" id="2801474"/>
    <lineage>
        <taxon>Bacteria</taxon>
        <taxon>Pseudomonadati</taxon>
        <taxon>Pseudomonadota</taxon>
        <taxon>Alphaproteobacteria</taxon>
        <taxon>Acetobacterales</taxon>
        <taxon>Roseomonadaceae</taxon>
        <taxon>Falsiroseomonas</taxon>
    </lineage>
</organism>
<comment type="caution">
    <text evidence="1">The sequence shown here is derived from an EMBL/GenBank/DDBJ whole genome shotgun (WGS) entry which is preliminary data.</text>
</comment>
<name>A0ABS6HBJ0_9PROT</name>
<dbReference type="RefSeq" id="WP_216878096.1">
    <property type="nucleotide sequence ID" value="NZ_JAERQM010000006.1"/>
</dbReference>
<dbReference type="EMBL" id="JAERQM010000006">
    <property type="protein sequence ID" value="MBU8546091.1"/>
    <property type="molecule type" value="Genomic_DNA"/>
</dbReference>
<proteinExistence type="predicted"/>
<evidence type="ECO:0000313" key="2">
    <source>
        <dbReference type="Proteomes" id="UP000689967"/>
    </source>
</evidence>
<protein>
    <submittedName>
        <fullName evidence="1">Uncharacterized protein</fullName>
    </submittedName>
</protein>